<evidence type="ECO:0000313" key="2">
    <source>
        <dbReference type="Proteomes" id="UP000248806"/>
    </source>
</evidence>
<dbReference type="RefSeq" id="WP_111324489.1">
    <property type="nucleotide sequence ID" value="NZ_BIFX01000001.1"/>
</dbReference>
<dbReference type="Proteomes" id="UP000248806">
    <property type="component" value="Unassembled WGS sequence"/>
</dbReference>
<proteinExistence type="predicted"/>
<protein>
    <submittedName>
        <fullName evidence="1">Uncharacterized protein</fullName>
    </submittedName>
</protein>
<name>A0A326U3F6_THEHA</name>
<dbReference type="AlphaFoldDB" id="A0A326U3F6"/>
<comment type="caution">
    <text evidence="1">The sequence shown here is derived from an EMBL/GenBank/DDBJ whole genome shotgun (WGS) entry which is preliminary data.</text>
</comment>
<reference evidence="1 2" key="1">
    <citation type="submission" date="2018-06" db="EMBL/GenBank/DDBJ databases">
        <title>Genomic Encyclopedia of Archaeal and Bacterial Type Strains, Phase II (KMG-II): from individual species to whole genera.</title>
        <authorList>
            <person name="Goeker M."/>
        </authorList>
    </citation>
    <scope>NUCLEOTIDE SEQUENCE [LARGE SCALE GENOMIC DNA]</scope>
    <source>
        <strain evidence="1 2">ATCC BAA-1881</strain>
    </source>
</reference>
<dbReference type="EMBL" id="QKUF01000017">
    <property type="protein sequence ID" value="PZW25660.1"/>
    <property type="molecule type" value="Genomic_DNA"/>
</dbReference>
<gene>
    <name evidence="1" type="ORF">EI42_04153</name>
</gene>
<organism evidence="1 2">
    <name type="scientific">Thermosporothrix hazakensis</name>
    <dbReference type="NCBI Taxonomy" id="644383"/>
    <lineage>
        <taxon>Bacteria</taxon>
        <taxon>Bacillati</taxon>
        <taxon>Chloroflexota</taxon>
        <taxon>Ktedonobacteria</taxon>
        <taxon>Ktedonobacterales</taxon>
        <taxon>Thermosporotrichaceae</taxon>
        <taxon>Thermosporothrix</taxon>
    </lineage>
</organism>
<evidence type="ECO:0000313" key="1">
    <source>
        <dbReference type="EMBL" id="PZW25660.1"/>
    </source>
</evidence>
<sequence length="96" mass="10014">MAGAYNIDVENLTVLVSSLANVQANLLNNLKDIQVLSNIANNALSGNNILGVQDTLNSWIVTLGSVVDQMGGAHNALSSLLADTQGHMSKLNQLGV</sequence>
<accession>A0A326U3F6</accession>
<keyword evidence="2" id="KW-1185">Reference proteome</keyword>